<reference evidence="2 3" key="1">
    <citation type="submission" date="2018-01" db="EMBL/GenBank/DDBJ databases">
        <title>Complete genome sequence of Salinigranum rubrum GX10T, an extremely halophilic archaeon isolated from a marine solar saltern.</title>
        <authorList>
            <person name="Han S."/>
        </authorList>
    </citation>
    <scope>NUCLEOTIDE SEQUENCE [LARGE SCALE GENOMIC DNA]</scope>
    <source>
        <strain evidence="2 3">GX10</strain>
    </source>
</reference>
<evidence type="ECO:0000259" key="1">
    <source>
        <dbReference type="PROSITE" id="PS51186"/>
    </source>
</evidence>
<dbReference type="CDD" id="cd04301">
    <property type="entry name" value="NAT_SF"/>
    <property type="match status" value="1"/>
</dbReference>
<dbReference type="Pfam" id="PF13420">
    <property type="entry name" value="Acetyltransf_4"/>
    <property type="match status" value="1"/>
</dbReference>
<dbReference type="GeneID" id="35592099"/>
<dbReference type="SUPFAM" id="SSF55729">
    <property type="entry name" value="Acyl-CoA N-acyltransferases (Nat)"/>
    <property type="match status" value="1"/>
</dbReference>
<dbReference type="PROSITE" id="PS51186">
    <property type="entry name" value="GNAT"/>
    <property type="match status" value="1"/>
</dbReference>
<keyword evidence="2" id="KW-0808">Transferase</keyword>
<keyword evidence="3" id="KW-1185">Reference proteome</keyword>
<evidence type="ECO:0000313" key="3">
    <source>
        <dbReference type="Proteomes" id="UP000236584"/>
    </source>
</evidence>
<dbReference type="NCBIfam" id="NF040504">
    <property type="entry name" value="resist_ArsN1b"/>
    <property type="match status" value="1"/>
</dbReference>
<accession>A0A2I8VIB2</accession>
<dbReference type="Gene3D" id="3.40.630.30">
    <property type="match status" value="1"/>
</dbReference>
<dbReference type="RefSeq" id="WP_103425356.1">
    <property type="nucleotide sequence ID" value="NZ_CP026309.1"/>
</dbReference>
<dbReference type="InterPro" id="IPR016181">
    <property type="entry name" value="Acyl_CoA_acyltransferase"/>
</dbReference>
<gene>
    <name evidence="2" type="ORF">C2R22_08375</name>
</gene>
<organism evidence="2 3">
    <name type="scientific">Salinigranum rubrum</name>
    <dbReference type="NCBI Taxonomy" id="755307"/>
    <lineage>
        <taxon>Archaea</taxon>
        <taxon>Methanobacteriati</taxon>
        <taxon>Methanobacteriota</taxon>
        <taxon>Stenosarchaea group</taxon>
        <taxon>Halobacteria</taxon>
        <taxon>Halobacteriales</taxon>
        <taxon>Haloferacaceae</taxon>
        <taxon>Salinigranum</taxon>
    </lineage>
</organism>
<dbReference type="EMBL" id="CP026309">
    <property type="protein sequence ID" value="AUV81668.1"/>
    <property type="molecule type" value="Genomic_DNA"/>
</dbReference>
<dbReference type="GO" id="GO:0016747">
    <property type="term" value="F:acyltransferase activity, transferring groups other than amino-acyl groups"/>
    <property type="evidence" value="ECO:0007669"/>
    <property type="project" value="InterPro"/>
</dbReference>
<dbReference type="Proteomes" id="UP000236584">
    <property type="component" value="Chromosome"/>
</dbReference>
<evidence type="ECO:0000313" key="2">
    <source>
        <dbReference type="EMBL" id="AUV81668.1"/>
    </source>
</evidence>
<dbReference type="KEGG" id="srub:C2R22_08375"/>
<protein>
    <submittedName>
        <fullName evidence="2">GNAT family N-acetyltransferase</fullName>
    </submittedName>
</protein>
<dbReference type="PANTHER" id="PTHR43072:SF8">
    <property type="entry name" value="ACYLTRANSFERASE FABY-RELATED"/>
    <property type="match status" value="1"/>
</dbReference>
<name>A0A2I8VIB2_9EURY</name>
<dbReference type="OrthoDB" id="129730at2157"/>
<dbReference type="InterPro" id="IPR000182">
    <property type="entry name" value="GNAT_dom"/>
</dbReference>
<dbReference type="PANTHER" id="PTHR43072">
    <property type="entry name" value="N-ACETYLTRANSFERASE"/>
    <property type="match status" value="1"/>
</dbReference>
<dbReference type="AlphaFoldDB" id="A0A2I8VIB2"/>
<proteinExistence type="predicted"/>
<feature type="domain" description="N-acetyltransferase" evidence="1">
    <location>
        <begin position="3"/>
        <end position="168"/>
    </location>
</feature>
<sequence length="196" mass="21787">MDATLRPARPADAAAIRRIYAPYVEETAVSFATAPPSVEDLETKVEKTRSQYPWLVAERESEREDGVVGYAYAGALRERDAYQWTAELSVYVAETAQREGLGRRLYEALLAFLERQGYASAYGVVTLPNPASVALHESLGFERVGLFDDVGYKHGAWHDVGWWRRRLPEPAAPDPPVPFSALPDEDVADALVRYSG</sequence>